<reference evidence="2" key="1">
    <citation type="submission" date="2015-07" db="EMBL/GenBank/DDBJ databases">
        <title>Near-Complete Genome Sequence of the Cellulolytic Bacterium Bacteroides (Pseudobacteroides) cellulosolvens ATCC 35603.</title>
        <authorList>
            <person name="Dassa B."/>
            <person name="Utturkar S.M."/>
            <person name="Klingeman D.M."/>
            <person name="Hurt R.A."/>
            <person name="Keller M."/>
            <person name="Xu J."/>
            <person name="Reddy Y.H.K."/>
            <person name="Borovok I."/>
            <person name="Grinberg I.R."/>
            <person name="Lamed R."/>
            <person name="Zhivin O."/>
            <person name="Bayer E.A."/>
            <person name="Brown S.D."/>
        </authorList>
    </citation>
    <scope>NUCLEOTIDE SEQUENCE [LARGE SCALE GENOMIC DNA]</scope>
    <source>
        <strain evidence="2">DSM 2933</strain>
    </source>
</reference>
<dbReference type="RefSeq" id="WP_154673418.1">
    <property type="nucleotide sequence ID" value="NZ_JQKC01000002.1"/>
</dbReference>
<dbReference type="EMBL" id="LGTC01000001">
    <property type="protein sequence ID" value="KNY28812.1"/>
    <property type="molecule type" value="Genomic_DNA"/>
</dbReference>
<dbReference type="OrthoDB" id="9970247at2"/>
<evidence type="ECO:0000313" key="1">
    <source>
        <dbReference type="EMBL" id="KNY28812.1"/>
    </source>
</evidence>
<organism evidence="1 2">
    <name type="scientific">Pseudobacteroides cellulosolvens ATCC 35603 = DSM 2933</name>
    <dbReference type="NCBI Taxonomy" id="398512"/>
    <lineage>
        <taxon>Bacteria</taxon>
        <taxon>Bacillati</taxon>
        <taxon>Bacillota</taxon>
        <taxon>Clostridia</taxon>
        <taxon>Eubacteriales</taxon>
        <taxon>Oscillospiraceae</taxon>
        <taxon>Pseudobacteroides</taxon>
    </lineage>
</organism>
<dbReference type="Proteomes" id="UP000036923">
    <property type="component" value="Unassembled WGS sequence"/>
</dbReference>
<name>A0A0L6JTR8_9FIRM</name>
<evidence type="ECO:0000313" key="2">
    <source>
        <dbReference type="Proteomes" id="UP000036923"/>
    </source>
</evidence>
<protein>
    <submittedName>
        <fullName evidence="1">Uncharacterized protein</fullName>
    </submittedName>
</protein>
<comment type="caution">
    <text evidence="1">The sequence shown here is derived from an EMBL/GenBank/DDBJ whole genome shotgun (WGS) entry which is preliminary data.</text>
</comment>
<dbReference type="STRING" id="398512.Bccel_4086"/>
<accession>A0A0L6JTR8</accession>
<proteinExistence type="predicted"/>
<sequence length="45" mass="5458">MYRLANDKLEQRNMILEGSSKPGIYNYIHWLNPLLYKCRERLYPG</sequence>
<keyword evidence="2" id="KW-1185">Reference proteome</keyword>
<gene>
    <name evidence="1" type="ORF">Bccel_4086</name>
</gene>
<dbReference type="AlphaFoldDB" id="A0A0L6JTR8"/>